<evidence type="ECO:0000256" key="4">
    <source>
        <dbReference type="ARBA" id="ARBA00022692"/>
    </source>
</evidence>
<feature type="transmembrane region" description="Helical" evidence="7">
    <location>
        <begin position="27"/>
        <end position="48"/>
    </location>
</feature>
<name>A0A1M5LCL2_9BACT</name>
<keyword evidence="2 7" id="KW-1003">Cell membrane</keyword>
<feature type="transmembrane region" description="Helical" evidence="7">
    <location>
        <begin position="100"/>
        <end position="117"/>
    </location>
</feature>
<feature type="transmembrane region" description="Helical" evidence="7">
    <location>
        <begin position="205"/>
        <end position="221"/>
    </location>
</feature>
<protein>
    <recommendedName>
        <fullName evidence="7">Phosphatidylglycerol--prolipoprotein diacylglyceryl transferase</fullName>
        <ecNumber evidence="7">2.5.1.145</ecNumber>
    </recommendedName>
</protein>
<accession>A0A1M5LCL2</accession>
<evidence type="ECO:0000313" key="8">
    <source>
        <dbReference type="EMBL" id="SHG62791.1"/>
    </source>
</evidence>
<gene>
    <name evidence="7" type="primary">lgt</name>
    <name evidence="8" type="ORF">SAMN04488109_1141</name>
</gene>
<keyword evidence="8" id="KW-0449">Lipoprotein</keyword>
<feature type="transmembrane region" description="Helical" evidence="7">
    <location>
        <begin position="178"/>
        <end position="196"/>
    </location>
</feature>
<feature type="transmembrane region" description="Helical" evidence="7">
    <location>
        <begin position="124"/>
        <end position="144"/>
    </location>
</feature>
<keyword evidence="6 7" id="KW-0472">Membrane</keyword>
<feature type="transmembrane region" description="Helical" evidence="7">
    <location>
        <begin position="60"/>
        <end position="80"/>
    </location>
</feature>
<dbReference type="STRING" id="947013.SAMN04488109_1141"/>
<evidence type="ECO:0000256" key="5">
    <source>
        <dbReference type="ARBA" id="ARBA00022989"/>
    </source>
</evidence>
<keyword evidence="9" id="KW-1185">Reference proteome</keyword>
<feature type="transmembrane region" description="Helical" evidence="7">
    <location>
        <begin position="241"/>
        <end position="259"/>
    </location>
</feature>
<keyword evidence="4 7" id="KW-0812">Transmembrane</keyword>
<comment type="similarity">
    <text evidence="1 7">Belongs to the Lgt family.</text>
</comment>
<sequence>MTILTYIVWDMNPDITTIPFLGIPLRWYGVLFALGFMLGQLIVSFIYRKEGKPSGDVDSLTIYVIVATLLGARLGHVLFYDPVFYFENPSKIFATWEGGLASHGGGIGVLIGLYLFARKTKVPYLWILDRVAIATCLLGCLIRLGNLTNSEMVGIPSTLPWAFIFTAVDNVPRHPAQLYEAIYCFLLFVFLFWTWYKRREQLKNGFLFGWFLVILFSLRFVDEFFKINQVEFEEGMILNMGQWLSVPFVLAGIAILIAIRTKKEKAPTLHRDAA</sequence>
<dbReference type="GO" id="GO:0008961">
    <property type="term" value="F:phosphatidylglycerol-prolipoprotein diacylglyceryl transferase activity"/>
    <property type="evidence" value="ECO:0007669"/>
    <property type="project" value="UniProtKB-UniRule"/>
</dbReference>
<dbReference type="PANTHER" id="PTHR30589:SF0">
    <property type="entry name" value="PHOSPHATIDYLGLYCEROL--PROLIPOPROTEIN DIACYLGLYCERYL TRANSFERASE"/>
    <property type="match status" value="1"/>
</dbReference>
<dbReference type="EC" id="2.5.1.145" evidence="7"/>
<dbReference type="RefSeq" id="WP_073131845.1">
    <property type="nucleotide sequence ID" value="NZ_FQWQ01000001.1"/>
</dbReference>
<keyword evidence="3 7" id="KW-0808">Transferase</keyword>
<dbReference type="AlphaFoldDB" id="A0A1M5LCL2"/>
<dbReference type="UniPathway" id="UPA00664"/>
<comment type="function">
    <text evidence="7">Catalyzes the transfer of the diacylglyceryl group from phosphatidylglycerol to the sulfhydryl group of the N-terminal cysteine of a prolipoprotein, the first step in the formation of mature lipoproteins.</text>
</comment>
<comment type="subcellular location">
    <subcellularLocation>
        <location evidence="7">Cell membrane</location>
        <topology evidence="7">Multi-pass membrane protein</topology>
    </subcellularLocation>
</comment>
<dbReference type="Proteomes" id="UP000184212">
    <property type="component" value="Unassembled WGS sequence"/>
</dbReference>
<dbReference type="NCBIfam" id="TIGR00544">
    <property type="entry name" value="lgt"/>
    <property type="match status" value="1"/>
</dbReference>
<organism evidence="8 9">
    <name type="scientific">Chryseolinea serpens</name>
    <dbReference type="NCBI Taxonomy" id="947013"/>
    <lineage>
        <taxon>Bacteria</taxon>
        <taxon>Pseudomonadati</taxon>
        <taxon>Bacteroidota</taxon>
        <taxon>Cytophagia</taxon>
        <taxon>Cytophagales</taxon>
        <taxon>Fulvivirgaceae</taxon>
        <taxon>Chryseolinea</taxon>
    </lineage>
</organism>
<dbReference type="GO" id="GO:0005886">
    <property type="term" value="C:plasma membrane"/>
    <property type="evidence" value="ECO:0007669"/>
    <property type="project" value="UniProtKB-SubCell"/>
</dbReference>
<keyword evidence="5 7" id="KW-1133">Transmembrane helix</keyword>
<dbReference type="PANTHER" id="PTHR30589">
    <property type="entry name" value="PROLIPOPROTEIN DIACYLGLYCERYL TRANSFERASE"/>
    <property type="match status" value="1"/>
</dbReference>
<evidence type="ECO:0000256" key="6">
    <source>
        <dbReference type="ARBA" id="ARBA00023136"/>
    </source>
</evidence>
<comment type="pathway">
    <text evidence="7">Protein modification; lipoprotein biosynthesis (diacylglyceryl transfer).</text>
</comment>
<reference evidence="8 9" key="1">
    <citation type="submission" date="2016-11" db="EMBL/GenBank/DDBJ databases">
        <authorList>
            <person name="Jaros S."/>
            <person name="Januszkiewicz K."/>
            <person name="Wedrychowicz H."/>
        </authorList>
    </citation>
    <scope>NUCLEOTIDE SEQUENCE [LARGE SCALE GENOMIC DNA]</scope>
    <source>
        <strain evidence="8 9">DSM 24574</strain>
    </source>
</reference>
<dbReference type="InterPro" id="IPR001640">
    <property type="entry name" value="Lgt"/>
</dbReference>
<evidence type="ECO:0000256" key="3">
    <source>
        <dbReference type="ARBA" id="ARBA00022679"/>
    </source>
</evidence>
<comment type="catalytic activity">
    <reaction evidence="7">
        <text>L-cysteinyl-[prolipoprotein] + a 1,2-diacyl-sn-glycero-3-phospho-(1'-sn-glycerol) = an S-1,2-diacyl-sn-glyceryl-L-cysteinyl-[prolipoprotein] + sn-glycerol 1-phosphate + H(+)</text>
        <dbReference type="Rhea" id="RHEA:56712"/>
        <dbReference type="Rhea" id="RHEA-COMP:14679"/>
        <dbReference type="Rhea" id="RHEA-COMP:14680"/>
        <dbReference type="ChEBI" id="CHEBI:15378"/>
        <dbReference type="ChEBI" id="CHEBI:29950"/>
        <dbReference type="ChEBI" id="CHEBI:57685"/>
        <dbReference type="ChEBI" id="CHEBI:64716"/>
        <dbReference type="ChEBI" id="CHEBI:140658"/>
        <dbReference type="EC" id="2.5.1.145"/>
    </reaction>
</comment>
<dbReference type="GO" id="GO:0042158">
    <property type="term" value="P:lipoprotein biosynthetic process"/>
    <property type="evidence" value="ECO:0007669"/>
    <property type="project" value="UniProtKB-UniRule"/>
</dbReference>
<evidence type="ECO:0000313" key="9">
    <source>
        <dbReference type="Proteomes" id="UP000184212"/>
    </source>
</evidence>
<evidence type="ECO:0000256" key="2">
    <source>
        <dbReference type="ARBA" id="ARBA00022475"/>
    </source>
</evidence>
<proteinExistence type="inferred from homology"/>
<dbReference type="HAMAP" id="MF_01147">
    <property type="entry name" value="Lgt"/>
    <property type="match status" value="1"/>
</dbReference>
<evidence type="ECO:0000256" key="7">
    <source>
        <dbReference type="HAMAP-Rule" id="MF_01147"/>
    </source>
</evidence>
<dbReference type="Pfam" id="PF01790">
    <property type="entry name" value="LGT"/>
    <property type="match status" value="1"/>
</dbReference>
<evidence type="ECO:0000256" key="1">
    <source>
        <dbReference type="ARBA" id="ARBA00007150"/>
    </source>
</evidence>
<dbReference type="EMBL" id="FQWQ01000001">
    <property type="protein sequence ID" value="SHG62791.1"/>
    <property type="molecule type" value="Genomic_DNA"/>
</dbReference>
<feature type="binding site" evidence="7">
    <location>
        <position position="143"/>
    </location>
    <ligand>
        <name>a 1,2-diacyl-sn-glycero-3-phospho-(1'-sn-glycerol)</name>
        <dbReference type="ChEBI" id="CHEBI:64716"/>
    </ligand>
</feature>